<dbReference type="RefSeq" id="WP_042056571.1">
    <property type="nucleotide sequence ID" value="NZ_BAND01000015.1"/>
</dbReference>
<gene>
    <name evidence="3" type="ORF">Amme_015_068</name>
</gene>
<dbReference type="InterPro" id="IPR003399">
    <property type="entry name" value="Mce/MlaD"/>
</dbReference>
<keyword evidence="1" id="KW-1133">Transmembrane helix</keyword>
<keyword evidence="4" id="KW-1185">Reference proteome</keyword>
<dbReference type="OrthoDB" id="9806984at2"/>
<reference evidence="4" key="1">
    <citation type="journal article" date="2014" name="FEMS Microbiol. Lett.">
        <title>Draft Genomic DNA Sequence of the Facultatively Methylotrophic Bacterium Acidomonas methanolica type strain MB58.</title>
        <authorList>
            <person name="Higashiura N."/>
            <person name="Hadano H."/>
            <person name="Hirakawa H."/>
            <person name="Matsutani M."/>
            <person name="Takabe S."/>
            <person name="Matsushita K."/>
            <person name="Azuma Y."/>
        </authorList>
    </citation>
    <scope>NUCLEOTIDE SEQUENCE [LARGE SCALE GENOMIC DNA]</scope>
    <source>
        <strain evidence="4">MB58</strain>
    </source>
</reference>
<evidence type="ECO:0000259" key="2">
    <source>
        <dbReference type="Pfam" id="PF02470"/>
    </source>
</evidence>
<feature type="transmembrane region" description="Helical" evidence="1">
    <location>
        <begin position="6"/>
        <end position="25"/>
    </location>
</feature>
<keyword evidence="1" id="KW-0472">Membrane</keyword>
<reference evidence="3 4" key="2">
    <citation type="journal article" date="2014" name="FEMS Microbiol. Lett.">
        <title>Draft genomic DNA sequence of the facultatively methylotrophic bacterium Acidomonas methanolica type strain MB58.</title>
        <authorList>
            <person name="Higashiura N."/>
            <person name="Hadano H."/>
            <person name="Hirakawa H."/>
            <person name="Matsutani M."/>
            <person name="Takabe S."/>
            <person name="Matsushita K."/>
            <person name="Azuma Y."/>
        </authorList>
    </citation>
    <scope>NUCLEOTIDE SEQUENCE [LARGE SCALE GENOMIC DNA]</scope>
    <source>
        <strain evidence="3 4">MB58</strain>
    </source>
</reference>
<evidence type="ECO:0000256" key="1">
    <source>
        <dbReference type="SAM" id="Phobius"/>
    </source>
</evidence>
<dbReference type="AlphaFoldDB" id="A0A023D339"/>
<proteinExistence type="predicted"/>
<dbReference type="PANTHER" id="PTHR36698:SF3">
    <property type="entry name" value="ABC-TYPE TRANSPORT AUXILIARY LIPOPROTEIN COMPONENT DOMAIN-CONTAINING PROTEIN"/>
    <property type="match status" value="1"/>
</dbReference>
<name>A0A023D339_ACIMT</name>
<evidence type="ECO:0000313" key="3">
    <source>
        <dbReference type="EMBL" id="GAJ28201.1"/>
    </source>
</evidence>
<dbReference type="EMBL" id="BAND01000015">
    <property type="protein sequence ID" value="GAJ28201.1"/>
    <property type="molecule type" value="Genomic_DNA"/>
</dbReference>
<evidence type="ECO:0000313" key="4">
    <source>
        <dbReference type="Proteomes" id="UP000019760"/>
    </source>
</evidence>
<organism evidence="3 4">
    <name type="scientific">Acidomonas methanolica NBRC 104435</name>
    <dbReference type="NCBI Taxonomy" id="1231351"/>
    <lineage>
        <taxon>Bacteria</taxon>
        <taxon>Pseudomonadati</taxon>
        <taxon>Pseudomonadota</taxon>
        <taxon>Alphaproteobacteria</taxon>
        <taxon>Acetobacterales</taxon>
        <taxon>Acetobacteraceae</taxon>
        <taxon>Acidomonas</taxon>
    </lineage>
</organism>
<comment type="caution">
    <text evidence="3">The sequence shown here is derived from an EMBL/GenBank/DDBJ whole genome shotgun (WGS) entry which is preliminary data.</text>
</comment>
<sequence>MKKETLVGAFVLGGVALLLAAFVLFGRFHPFEHKLYATLIFEGASSGLTVGSPVTFRGVQVGTVDKVSIEYDPPTRRAYIPVHITLQPANISLTAGRNSTLPTIPELVAQGLRGEMNLKSFVTGSSEINLDFAPQTRAVLHPDLVSGNEIPTRQSTMQQMTQTLTQLPLRQLADNADKTLASLRALSDRMDTSLPQLVDSLRETSDHTRQMMDTANATLATLQPELTRTLETIDRLAAAGTAQMNGRGAQLNALLARADTMLRKADHSLDGITSLTSPRSPERADLEASLRDIAAAAAALRGFASDVERNPQLLLTGRRP</sequence>
<feature type="domain" description="Mce/MlaD" evidence="2">
    <location>
        <begin position="44"/>
        <end position="117"/>
    </location>
</feature>
<dbReference type="PANTHER" id="PTHR36698">
    <property type="entry name" value="BLL5892 PROTEIN"/>
    <property type="match status" value="1"/>
</dbReference>
<protein>
    <submittedName>
        <fullName evidence="3">Paraquat-inducible protein B</fullName>
    </submittedName>
</protein>
<dbReference type="Proteomes" id="UP000019760">
    <property type="component" value="Unassembled WGS sequence"/>
</dbReference>
<accession>A0A023D339</accession>
<dbReference type="Pfam" id="PF02470">
    <property type="entry name" value="MlaD"/>
    <property type="match status" value="1"/>
</dbReference>
<keyword evidence="1" id="KW-0812">Transmembrane</keyword>